<dbReference type="GO" id="GO:0042026">
    <property type="term" value="P:protein refolding"/>
    <property type="evidence" value="ECO:0007669"/>
    <property type="project" value="TreeGrafter"/>
</dbReference>
<keyword evidence="5 6" id="KW-0143">Chaperone</keyword>
<evidence type="ECO:0000256" key="6">
    <source>
        <dbReference type="HAMAP-Rule" id="MF_01152"/>
    </source>
</evidence>
<dbReference type="PATRIC" id="fig|1116213.3.peg.258"/>
<gene>
    <name evidence="6 10" type="primary">dnaJ</name>
    <name evidence="10" type="ORF">MHM_02430</name>
</gene>
<dbReference type="HOGENOM" id="CLU_017633_0_7_14"/>
<dbReference type="CDD" id="cd10747">
    <property type="entry name" value="DnaJ_C"/>
    <property type="match status" value="1"/>
</dbReference>
<evidence type="ECO:0000256" key="7">
    <source>
        <dbReference type="PROSITE-ProRule" id="PRU00546"/>
    </source>
</evidence>
<evidence type="ECO:0000256" key="1">
    <source>
        <dbReference type="ARBA" id="ARBA00022723"/>
    </source>
</evidence>
<feature type="domain" description="J" evidence="8">
    <location>
        <begin position="4"/>
        <end position="68"/>
    </location>
</feature>
<dbReference type="GO" id="GO:0006260">
    <property type="term" value="P:DNA replication"/>
    <property type="evidence" value="ECO:0007669"/>
    <property type="project" value="UniProtKB-KW"/>
</dbReference>
<keyword evidence="3 6" id="KW-0863">Zinc-finger</keyword>
<keyword evidence="6" id="KW-0346">Stress response</keyword>
<protein>
    <recommendedName>
        <fullName evidence="6">Chaperone protein DnaJ</fullName>
    </recommendedName>
</protein>
<feature type="binding site" evidence="6">
    <location>
        <position position="154"/>
    </location>
    <ligand>
        <name>Zn(2+)</name>
        <dbReference type="ChEBI" id="CHEBI:29105"/>
        <label>1</label>
    </ligand>
</feature>
<keyword evidence="6" id="KW-0963">Cytoplasm</keyword>
<dbReference type="RefSeq" id="WP_015511626.1">
    <property type="nucleotide sequence ID" value="NC_021007.1"/>
</dbReference>
<feature type="binding site" evidence="6">
    <location>
        <position position="157"/>
    </location>
    <ligand>
        <name>Zn(2+)</name>
        <dbReference type="ChEBI" id="CHEBI:29105"/>
        <label>1</label>
    </ligand>
</feature>
<dbReference type="CDD" id="cd10719">
    <property type="entry name" value="DnaJ_zf"/>
    <property type="match status" value="1"/>
</dbReference>
<comment type="subcellular location">
    <subcellularLocation>
        <location evidence="6">Cytoplasm</location>
    </subcellularLocation>
</comment>
<feature type="zinc finger region" description="CR-type" evidence="7">
    <location>
        <begin position="141"/>
        <end position="225"/>
    </location>
</feature>
<proteinExistence type="inferred from homology"/>
<evidence type="ECO:0000256" key="4">
    <source>
        <dbReference type="ARBA" id="ARBA00022833"/>
    </source>
</evidence>
<dbReference type="GO" id="GO:0005524">
    <property type="term" value="F:ATP binding"/>
    <property type="evidence" value="ECO:0007669"/>
    <property type="project" value="InterPro"/>
</dbReference>
<dbReference type="Gene3D" id="2.10.230.10">
    <property type="entry name" value="Heat shock protein DnaJ, cysteine-rich domain"/>
    <property type="match status" value="1"/>
</dbReference>
<comment type="function">
    <text evidence="6">Participates actively in the response to hyperosmotic and heat shock by preventing the aggregation of stress-denatured proteins and by disaggregating proteins, also in an autonomous, DnaK-independent fashion. Unfolded proteins bind initially to DnaJ; upon interaction with the DnaJ-bound protein, DnaK hydrolyzes its bound ATP, resulting in the formation of a stable complex. GrpE releases ADP from DnaK; ATP binding to DnaK triggers the release of the substrate protein, thus completing the reaction cycle. Several rounds of ATP-dependent interactions between DnaJ, DnaK and GrpE are required for fully efficient folding. Also involved, together with DnaK and GrpE, in the DNA replication of plasmids through activation of initiation proteins.</text>
</comment>
<dbReference type="Gene3D" id="1.10.287.110">
    <property type="entry name" value="DnaJ domain"/>
    <property type="match status" value="1"/>
</dbReference>
<evidence type="ECO:0000313" key="10">
    <source>
        <dbReference type="EMBL" id="CCE66761.1"/>
    </source>
</evidence>
<comment type="domain">
    <text evidence="6">The J domain is necessary and sufficient to stimulate DnaK ATPase activity. Zinc center 1 plays an important role in the autonomous, DnaK-independent chaperone activity of DnaJ. Zinc center 2 is essential for interaction with DnaK and for DnaJ activity.</text>
</comment>
<dbReference type="PROSITE" id="PS50076">
    <property type="entry name" value="DNAJ_2"/>
    <property type="match status" value="1"/>
</dbReference>
<keyword evidence="6" id="KW-0235">DNA replication</keyword>
<dbReference type="InterPro" id="IPR002939">
    <property type="entry name" value="DnaJ_C"/>
</dbReference>
<dbReference type="GO" id="GO:0031072">
    <property type="term" value="F:heat shock protein binding"/>
    <property type="evidence" value="ECO:0007669"/>
    <property type="project" value="InterPro"/>
</dbReference>
<feature type="binding site" evidence="6">
    <location>
        <position position="216"/>
    </location>
    <ligand>
        <name>Zn(2+)</name>
        <dbReference type="ChEBI" id="CHEBI:29105"/>
        <label>1</label>
    </ligand>
</feature>
<accession>G8C363</accession>
<dbReference type="SUPFAM" id="SSF46565">
    <property type="entry name" value="Chaperone J-domain"/>
    <property type="match status" value="1"/>
</dbReference>
<keyword evidence="1 6" id="KW-0479">Metal-binding</keyword>
<dbReference type="CDD" id="cd06257">
    <property type="entry name" value="DnaJ"/>
    <property type="match status" value="1"/>
</dbReference>
<feature type="binding site" evidence="6">
    <location>
        <position position="199"/>
    </location>
    <ligand>
        <name>Zn(2+)</name>
        <dbReference type="ChEBI" id="CHEBI:29105"/>
        <label>2</label>
    </ligand>
</feature>
<dbReference type="Pfam" id="PF00226">
    <property type="entry name" value="DnaJ"/>
    <property type="match status" value="1"/>
</dbReference>
<dbReference type="SMART" id="SM00271">
    <property type="entry name" value="DnaJ"/>
    <property type="match status" value="1"/>
</dbReference>
<feature type="binding site" evidence="6">
    <location>
        <position position="202"/>
    </location>
    <ligand>
        <name>Zn(2+)</name>
        <dbReference type="ChEBI" id="CHEBI:29105"/>
        <label>2</label>
    </ligand>
</feature>
<dbReference type="HAMAP" id="MF_01152">
    <property type="entry name" value="DnaJ"/>
    <property type="match status" value="1"/>
</dbReference>
<dbReference type="GO" id="GO:0051082">
    <property type="term" value="F:unfolded protein binding"/>
    <property type="evidence" value="ECO:0007669"/>
    <property type="project" value="UniProtKB-UniRule"/>
</dbReference>
<dbReference type="InterPro" id="IPR012724">
    <property type="entry name" value="DnaJ"/>
</dbReference>
<dbReference type="OrthoDB" id="9779889at2"/>
<evidence type="ECO:0000256" key="5">
    <source>
        <dbReference type="ARBA" id="ARBA00023186"/>
    </source>
</evidence>
<evidence type="ECO:0000259" key="8">
    <source>
        <dbReference type="PROSITE" id="PS50076"/>
    </source>
</evidence>
<dbReference type="SUPFAM" id="SSF57938">
    <property type="entry name" value="DnaJ/Hsp40 cysteine-rich domain"/>
    <property type="match status" value="1"/>
</dbReference>
<reference evidence="10" key="1">
    <citation type="submission" date="2011-11" db="EMBL/GenBank/DDBJ databases">
        <title>Complete genome sequence of Candidatus Mycoplasma haemominutum.</title>
        <authorList>
            <person name="Barker E.N."/>
            <person name="Darby A.C."/>
            <person name="Helps C.R."/>
            <person name="Peters I.R."/>
            <person name="Hughes M.A."/>
            <person name="Radford A.D."/>
            <person name="Novacco M."/>
            <person name="Boretti F."/>
            <person name="Hofmann-Lehmann R."/>
            <person name="Tasker S."/>
        </authorList>
    </citation>
    <scope>NUCLEOTIDE SEQUENCE</scope>
    <source>
        <strain evidence="10">Birmingham 1</strain>
    </source>
</reference>
<dbReference type="Pfam" id="PF00684">
    <property type="entry name" value="DnaJ_CXXCXGXG"/>
    <property type="match status" value="1"/>
</dbReference>
<dbReference type="KEGG" id="mhb:MHM_02430"/>
<dbReference type="SUPFAM" id="SSF49493">
    <property type="entry name" value="HSP40/DnaJ peptide-binding domain"/>
    <property type="match status" value="2"/>
</dbReference>
<sequence length="378" mass="42422">MSQDYYQTLGVDRNSTEEEIKKAYRKLAKEYHPDLNKSPGAEEKFKKINAAYEVLGDPQKRSNYDRFGTAFEGGGFSPGYEGGTGDPINDIFSKFFSRADEEDGFSSFFQGGGTTYSTRRTRETRDTRREIKLSFLESITGCDYEISYKSNKVCTECRGNRAYMGDKSYIYNCSICKGYGYEIVRNKSLFGVVETKTHCRYCGGSGEKITKGCTTCKQQGSVSETKKLNIKIPGGVKDGDSLVFTDATAYDKQKIFLDLQVENSSVFTRKGDELHTKVYVNPLIIILGGTVEVPTPYGPKSIKIPANSNTSSLLKIKNMGINFGKRGIKDLFVKLEVASLRYNRAELEKIKSLSLAEPREATELMKQFKKEYGELKKS</sequence>
<evidence type="ECO:0000256" key="3">
    <source>
        <dbReference type="ARBA" id="ARBA00022771"/>
    </source>
</evidence>
<feature type="binding site" evidence="6">
    <location>
        <position position="176"/>
    </location>
    <ligand>
        <name>Zn(2+)</name>
        <dbReference type="ChEBI" id="CHEBI:29105"/>
        <label>2</label>
    </ligand>
</feature>
<dbReference type="InterPro" id="IPR036410">
    <property type="entry name" value="HSP_DnaJ_Cys-rich_dom_sf"/>
</dbReference>
<comment type="subunit">
    <text evidence="6">Homodimer.</text>
</comment>
<comment type="similarity">
    <text evidence="6">Belongs to the DnaJ family.</text>
</comment>
<reference evidence="10" key="2">
    <citation type="submission" date="2011-11" db="EMBL/GenBank/DDBJ databases">
        <authorList>
            <person name="Barker E."/>
        </authorList>
    </citation>
    <scope>NUCLEOTIDE SEQUENCE</scope>
    <source>
        <strain evidence="10">Birmingham 1</strain>
    </source>
</reference>
<dbReference type="GO" id="GO:0009408">
    <property type="term" value="P:response to heat"/>
    <property type="evidence" value="ECO:0007669"/>
    <property type="project" value="InterPro"/>
</dbReference>
<evidence type="ECO:0000259" key="9">
    <source>
        <dbReference type="PROSITE" id="PS51188"/>
    </source>
</evidence>
<dbReference type="PROSITE" id="PS51188">
    <property type="entry name" value="ZF_CR"/>
    <property type="match status" value="1"/>
</dbReference>
<name>G8C363_9MOLU</name>
<dbReference type="GO" id="GO:0005737">
    <property type="term" value="C:cytoplasm"/>
    <property type="evidence" value="ECO:0007669"/>
    <property type="project" value="UniProtKB-SubCell"/>
</dbReference>
<dbReference type="InterPro" id="IPR001305">
    <property type="entry name" value="HSP_DnaJ_Cys-rich_dom"/>
</dbReference>
<dbReference type="PRINTS" id="PR00625">
    <property type="entry name" value="JDOMAIN"/>
</dbReference>
<feature type="binding site" evidence="6">
    <location>
        <position position="173"/>
    </location>
    <ligand>
        <name>Zn(2+)</name>
        <dbReference type="ChEBI" id="CHEBI:29105"/>
        <label>2</label>
    </ligand>
</feature>
<dbReference type="Pfam" id="PF01556">
    <property type="entry name" value="DnaJ_C"/>
    <property type="match status" value="1"/>
</dbReference>
<dbReference type="EMBL" id="HE613254">
    <property type="protein sequence ID" value="CCE66761.1"/>
    <property type="molecule type" value="Genomic_DNA"/>
</dbReference>
<dbReference type="InterPro" id="IPR036869">
    <property type="entry name" value="J_dom_sf"/>
</dbReference>
<dbReference type="InterPro" id="IPR018253">
    <property type="entry name" value="DnaJ_domain_CS"/>
</dbReference>
<dbReference type="PANTHER" id="PTHR43096:SF52">
    <property type="entry name" value="DNAJ HOMOLOG 1, MITOCHONDRIAL-RELATED"/>
    <property type="match status" value="1"/>
</dbReference>
<dbReference type="PROSITE" id="PS00636">
    <property type="entry name" value="DNAJ_1"/>
    <property type="match status" value="1"/>
</dbReference>
<feature type="domain" description="CR-type" evidence="9">
    <location>
        <begin position="141"/>
        <end position="225"/>
    </location>
</feature>
<evidence type="ECO:0000256" key="2">
    <source>
        <dbReference type="ARBA" id="ARBA00022737"/>
    </source>
</evidence>
<comment type="caution">
    <text evidence="6">Lacks conserved residue(s) required for the propagation of feature annotation.</text>
</comment>
<organism evidence="10">
    <name type="scientific">Candidatus Mycoplasma haematominutum 'Birmingham 1'</name>
    <dbReference type="NCBI Taxonomy" id="1116213"/>
    <lineage>
        <taxon>Bacteria</taxon>
        <taxon>Bacillati</taxon>
        <taxon>Mycoplasmatota</taxon>
        <taxon>Mollicutes</taxon>
        <taxon>Mycoplasmataceae</taxon>
        <taxon>Mycoplasma</taxon>
    </lineage>
</organism>
<keyword evidence="2 6" id="KW-0677">Repeat</keyword>
<dbReference type="GO" id="GO:0008270">
    <property type="term" value="F:zinc ion binding"/>
    <property type="evidence" value="ECO:0007669"/>
    <property type="project" value="UniProtKB-UniRule"/>
</dbReference>
<dbReference type="AlphaFoldDB" id="G8C363"/>
<dbReference type="PANTHER" id="PTHR43096">
    <property type="entry name" value="DNAJ HOMOLOG 1, MITOCHONDRIAL-RELATED"/>
    <property type="match status" value="1"/>
</dbReference>
<dbReference type="Gene3D" id="2.60.260.20">
    <property type="entry name" value="Urease metallochaperone UreE, N-terminal domain"/>
    <property type="match status" value="2"/>
</dbReference>
<dbReference type="InterPro" id="IPR001623">
    <property type="entry name" value="DnaJ_domain"/>
</dbReference>
<feature type="binding site" evidence="6">
    <location>
        <position position="213"/>
    </location>
    <ligand>
        <name>Zn(2+)</name>
        <dbReference type="ChEBI" id="CHEBI:29105"/>
        <label>1</label>
    </ligand>
</feature>
<comment type="cofactor">
    <cofactor evidence="6">
        <name>Zn(2+)</name>
        <dbReference type="ChEBI" id="CHEBI:29105"/>
    </cofactor>
    <text evidence="6">Binds 2 Zn(2+) ions per monomer.</text>
</comment>
<keyword evidence="4 6" id="KW-0862">Zinc</keyword>
<dbReference type="InterPro" id="IPR008971">
    <property type="entry name" value="HSP40/DnaJ_pept-bd"/>
</dbReference>